<dbReference type="Proteomes" id="UP000000560">
    <property type="component" value="Chromosome II"/>
</dbReference>
<evidence type="ECO:0000313" key="2">
    <source>
        <dbReference type="Proteomes" id="UP000000560"/>
    </source>
</evidence>
<dbReference type="EMBL" id="BN001302">
    <property type="protein sequence ID" value="CBF75514.1"/>
    <property type="molecule type" value="Genomic_DNA"/>
</dbReference>
<dbReference type="InParanoid" id="C8V7B9"/>
<keyword evidence="2" id="KW-1185">Reference proteome</keyword>
<dbReference type="GeneID" id="74897003"/>
<proteinExistence type="predicted"/>
<dbReference type="HOGENOM" id="CLU_3368475_0_0_1"/>
<dbReference type="RefSeq" id="XP_050467467.1">
    <property type="nucleotide sequence ID" value="XM_050611438.1"/>
</dbReference>
<gene>
    <name evidence="1" type="ORF">ANIA_11412</name>
</gene>
<sequence>MSVPSGLGPMAIWLRLRPQFREWLGQPGRRVAQTA</sequence>
<accession>C8V7B9</accession>
<name>C8V7B9_EMENI</name>
<reference evidence="2" key="2">
    <citation type="journal article" date="2009" name="Fungal Genet. Biol.">
        <title>The 2008 update of the Aspergillus nidulans genome annotation: a community effort.</title>
        <authorList>
            <person name="Wortman J.R."/>
            <person name="Gilsenan J.M."/>
            <person name="Joardar V."/>
            <person name="Deegan J."/>
            <person name="Clutterbuck J."/>
            <person name="Andersen M.R."/>
            <person name="Archer D."/>
            <person name="Bencina M."/>
            <person name="Braus G."/>
            <person name="Coutinho P."/>
            <person name="von Dohren H."/>
            <person name="Doonan J."/>
            <person name="Driessen A.J."/>
            <person name="Durek P."/>
            <person name="Espeso E."/>
            <person name="Fekete E."/>
            <person name="Flipphi M."/>
            <person name="Estrada C.G."/>
            <person name="Geysens S."/>
            <person name="Goldman G."/>
            <person name="de Groot P.W."/>
            <person name="Hansen K."/>
            <person name="Harris S.D."/>
            <person name="Heinekamp T."/>
            <person name="Helmstaedt K."/>
            <person name="Henrissat B."/>
            <person name="Hofmann G."/>
            <person name="Homan T."/>
            <person name="Horio T."/>
            <person name="Horiuchi H."/>
            <person name="James S."/>
            <person name="Jones M."/>
            <person name="Karaffa L."/>
            <person name="Karanyi Z."/>
            <person name="Kato M."/>
            <person name="Keller N."/>
            <person name="Kelly D.E."/>
            <person name="Kiel J.A."/>
            <person name="Kim J.M."/>
            <person name="van der Klei I.J."/>
            <person name="Klis F.M."/>
            <person name="Kovalchuk A."/>
            <person name="Krasevec N."/>
            <person name="Kubicek C.P."/>
            <person name="Liu B."/>
            <person name="Maccabe A."/>
            <person name="Meyer V."/>
            <person name="Mirabito P."/>
            <person name="Miskei M."/>
            <person name="Mos M."/>
            <person name="Mullins J."/>
            <person name="Nelson D.R."/>
            <person name="Nielsen J."/>
            <person name="Oakley B.R."/>
            <person name="Osmani S.A."/>
            <person name="Pakula T."/>
            <person name="Paszewski A."/>
            <person name="Paulsen I."/>
            <person name="Pilsyk S."/>
            <person name="Pocsi I."/>
            <person name="Punt P.J."/>
            <person name="Ram A.F."/>
            <person name="Ren Q."/>
            <person name="Robellet X."/>
            <person name="Robson G."/>
            <person name="Seiboth B."/>
            <person name="van Solingen P."/>
            <person name="Specht T."/>
            <person name="Sun J."/>
            <person name="Taheri-Talesh N."/>
            <person name="Takeshita N."/>
            <person name="Ussery D."/>
            <person name="vanKuyk P.A."/>
            <person name="Visser H."/>
            <person name="van de Vondervoort P.J."/>
            <person name="de Vries R.P."/>
            <person name="Walton J."/>
            <person name="Xiang X."/>
            <person name="Xiong Y."/>
            <person name="Zeng A.P."/>
            <person name="Brandt B.W."/>
            <person name="Cornell M.J."/>
            <person name="van den Hondel C.A."/>
            <person name="Visser J."/>
            <person name="Oliver S.G."/>
            <person name="Turner G."/>
        </authorList>
    </citation>
    <scope>GENOME REANNOTATION</scope>
    <source>
        <strain evidence="2">FGSC A4 / ATCC 38163 / CBS 112.46 / NRRL 194 / M139</strain>
    </source>
</reference>
<protein>
    <submittedName>
        <fullName evidence="1">Uncharacterized protein</fullName>
    </submittedName>
</protein>
<organism evidence="1 2">
    <name type="scientific">Emericella nidulans (strain FGSC A4 / ATCC 38163 / CBS 112.46 / NRRL 194 / M139)</name>
    <name type="common">Aspergillus nidulans</name>
    <dbReference type="NCBI Taxonomy" id="227321"/>
    <lineage>
        <taxon>Eukaryota</taxon>
        <taxon>Fungi</taxon>
        <taxon>Dikarya</taxon>
        <taxon>Ascomycota</taxon>
        <taxon>Pezizomycotina</taxon>
        <taxon>Eurotiomycetes</taxon>
        <taxon>Eurotiomycetidae</taxon>
        <taxon>Eurotiales</taxon>
        <taxon>Aspergillaceae</taxon>
        <taxon>Aspergillus</taxon>
        <taxon>Aspergillus subgen. Nidulantes</taxon>
    </lineage>
</organism>
<evidence type="ECO:0000313" key="1">
    <source>
        <dbReference type="EMBL" id="CBF75514.1"/>
    </source>
</evidence>
<dbReference type="KEGG" id="ani:ANIA_11412"/>
<reference evidence="2" key="1">
    <citation type="journal article" date="2005" name="Nature">
        <title>Sequencing of Aspergillus nidulans and comparative analysis with A. fumigatus and A. oryzae.</title>
        <authorList>
            <person name="Galagan J.E."/>
            <person name="Calvo S.E."/>
            <person name="Cuomo C."/>
            <person name="Ma L.J."/>
            <person name="Wortman J.R."/>
            <person name="Batzoglou S."/>
            <person name="Lee S.I."/>
            <person name="Basturkmen M."/>
            <person name="Spevak C.C."/>
            <person name="Clutterbuck J."/>
            <person name="Kapitonov V."/>
            <person name="Jurka J."/>
            <person name="Scazzocchio C."/>
            <person name="Farman M."/>
            <person name="Butler J."/>
            <person name="Purcell S."/>
            <person name="Harris S."/>
            <person name="Braus G.H."/>
            <person name="Draht O."/>
            <person name="Busch S."/>
            <person name="D'Enfert C."/>
            <person name="Bouchier C."/>
            <person name="Goldman G.H."/>
            <person name="Bell-Pedersen D."/>
            <person name="Griffiths-Jones S."/>
            <person name="Doonan J.H."/>
            <person name="Yu J."/>
            <person name="Vienken K."/>
            <person name="Pain A."/>
            <person name="Freitag M."/>
            <person name="Selker E.U."/>
            <person name="Archer D.B."/>
            <person name="Penalva M.A."/>
            <person name="Oakley B.R."/>
            <person name="Momany M."/>
            <person name="Tanaka T."/>
            <person name="Kumagai T."/>
            <person name="Asai K."/>
            <person name="Machida M."/>
            <person name="Nierman W.C."/>
            <person name="Denning D.W."/>
            <person name="Caddick M."/>
            <person name="Hynes M."/>
            <person name="Paoletti M."/>
            <person name="Fischer R."/>
            <person name="Miller B."/>
            <person name="Dyer P."/>
            <person name="Sachs M.S."/>
            <person name="Osmani S.A."/>
            <person name="Birren B.W."/>
        </authorList>
    </citation>
    <scope>NUCLEOTIDE SEQUENCE [LARGE SCALE GENOMIC DNA]</scope>
    <source>
        <strain evidence="2">FGSC A4 / ATCC 38163 / CBS 112.46 / NRRL 194 / M139</strain>
    </source>
</reference>
<dbReference type="AlphaFoldDB" id="C8V7B9"/>